<accession>A0A5M6CKI7</accession>
<dbReference type="RefSeq" id="WP_150011640.1">
    <property type="nucleotide sequence ID" value="NZ_VWSG01000004.1"/>
</dbReference>
<dbReference type="EMBL" id="VWSG01000004">
    <property type="protein sequence ID" value="KAA5535526.1"/>
    <property type="molecule type" value="Genomic_DNA"/>
</dbReference>
<evidence type="ECO:0000313" key="1">
    <source>
        <dbReference type="EMBL" id="KAA5535526.1"/>
    </source>
</evidence>
<comment type="caution">
    <text evidence="1">The sequence shown here is derived from an EMBL/GenBank/DDBJ whole genome shotgun (WGS) entry which is preliminary data.</text>
</comment>
<dbReference type="AlphaFoldDB" id="A0A5M6CKI7"/>
<reference evidence="1 2" key="1">
    <citation type="submission" date="2019-09" db="EMBL/GenBank/DDBJ databases">
        <title>Genome sequence and assembly of Flavobacterium sp.</title>
        <authorList>
            <person name="Chhetri G."/>
        </authorList>
    </citation>
    <scope>NUCLEOTIDE SEQUENCE [LARGE SCALE GENOMIC DNA]</scope>
    <source>
        <strain evidence="1 2">SNL9</strain>
    </source>
</reference>
<organism evidence="1 2">
    <name type="scientific">Paenimyroides baculatum</name>
    <dbReference type="NCBI Taxonomy" id="2608000"/>
    <lineage>
        <taxon>Bacteria</taxon>
        <taxon>Pseudomonadati</taxon>
        <taxon>Bacteroidota</taxon>
        <taxon>Flavobacteriia</taxon>
        <taxon>Flavobacteriales</taxon>
        <taxon>Flavobacteriaceae</taxon>
        <taxon>Paenimyroides</taxon>
    </lineage>
</organism>
<protein>
    <submittedName>
        <fullName evidence="1">Uncharacterized protein</fullName>
    </submittedName>
</protein>
<gene>
    <name evidence="1" type="ORF">F0460_07010</name>
</gene>
<dbReference type="Proteomes" id="UP000325141">
    <property type="component" value="Unassembled WGS sequence"/>
</dbReference>
<sequence>MMQGFYKDEANINPTETMRKFGNFLLSIRKDIYNKETKLKEWDMLKFMITDIDNIIKKK</sequence>
<evidence type="ECO:0000313" key="2">
    <source>
        <dbReference type="Proteomes" id="UP000325141"/>
    </source>
</evidence>
<proteinExistence type="predicted"/>
<name>A0A5M6CKI7_9FLAO</name>
<keyword evidence="2" id="KW-1185">Reference proteome</keyword>